<evidence type="ECO:0000256" key="1">
    <source>
        <dbReference type="SAM" id="MobiDB-lite"/>
    </source>
</evidence>
<dbReference type="Pfam" id="PF00026">
    <property type="entry name" value="Asp"/>
    <property type="match status" value="1"/>
</dbReference>
<dbReference type="PANTHER" id="PTHR16861">
    <property type="entry name" value="GLYCOPROTEIN 38"/>
    <property type="match status" value="1"/>
</dbReference>
<dbReference type="InterPro" id="IPR021109">
    <property type="entry name" value="Peptidase_aspartic_dom_sf"/>
</dbReference>
<dbReference type="Gene3D" id="2.40.70.10">
    <property type="entry name" value="Acid Proteases"/>
    <property type="match status" value="1"/>
</dbReference>
<feature type="chain" id="PRO_5043911602" description="Peptidase A1 domain-containing protein" evidence="3">
    <location>
        <begin position="25"/>
        <end position="552"/>
    </location>
</feature>
<evidence type="ECO:0000259" key="4">
    <source>
        <dbReference type="PROSITE" id="PS51767"/>
    </source>
</evidence>
<evidence type="ECO:0000313" key="6">
    <source>
        <dbReference type="Proteomes" id="UP001337655"/>
    </source>
</evidence>
<keyword evidence="3" id="KW-0732">Signal</keyword>
<keyword evidence="2" id="KW-0472">Membrane</keyword>
<dbReference type="SUPFAM" id="SSF50630">
    <property type="entry name" value="Acid proteases"/>
    <property type="match status" value="1"/>
</dbReference>
<dbReference type="PROSITE" id="PS51767">
    <property type="entry name" value="PEPTIDASE_A1"/>
    <property type="match status" value="1"/>
</dbReference>
<feature type="region of interest" description="Disordered" evidence="1">
    <location>
        <begin position="424"/>
        <end position="455"/>
    </location>
</feature>
<organism evidence="5 6">
    <name type="scientific">Saxophila tyrrhenica</name>
    <dbReference type="NCBI Taxonomy" id="1690608"/>
    <lineage>
        <taxon>Eukaryota</taxon>
        <taxon>Fungi</taxon>
        <taxon>Dikarya</taxon>
        <taxon>Ascomycota</taxon>
        <taxon>Pezizomycotina</taxon>
        <taxon>Dothideomycetes</taxon>
        <taxon>Dothideomycetidae</taxon>
        <taxon>Mycosphaerellales</taxon>
        <taxon>Extremaceae</taxon>
        <taxon>Saxophila</taxon>
    </lineage>
</organism>
<dbReference type="InterPro" id="IPR033121">
    <property type="entry name" value="PEPTIDASE_A1"/>
</dbReference>
<comment type="caution">
    <text evidence="5">The sequence shown here is derived from an EMBL/GenBank/DDBJ whole genome shotgun (WGS) entry which is preliminary data.</text>
</comment>
<feature type="transmembrane region" description="Helical" evidence="2">
    <location>
        <begin position="463"/>
        <end position="485"/>
    </location>
</feature>
<keyword evidence="2" id="KW-0812">Transmembrane</keyword>
<protein>
    <recommendedName>
        <fullName evidence="4">Peptidase A1 domain-containing protein</fullName>
    </recommendedName>
</protein>
<keyword evidence="6" id="KW-1185">Reference proteome</keyword>
<dbReference type="AlphaFoldDB" id="A0AAV9P657"/>
<proteinExistence type="predicted"/>
<gene>
    <name evidence="5" type="ORF">LTR77_006922</name>
</gene>
<dbReference type="EMBL" id="JAVRRT010000010">
    <property type="protein sequence ID" value="KAK5168352.1"/>
    <property type="molecule type" value="Genomic_DNA"/>
</dbReference>
<evidence type="ECO:0000256" key="2">
    <source>
        <dbReference type="SAM" id="Phobius"/>
    </source>
</evidence>
<name>A0AAV9P657_9PEZI</name>
<feature type="signal peptide" evidence="3">
    <location>
        <begin position="1"/>
        <end position="24"/>
    </location>
</feature>
<dbReference type="RefSeq" id="XP_064657962.1">
    <property type="nucleotide sequence ID" value="XM_064804161.1"/>
</dbReference>
<sequence length="552" mass="59082">MALMAHGNLAICVLLATMLHFANAACPAPISLPVSNVDFFGGSSRRGIAISIGSPVQQFSFAIDGAQNNSWVYRLGDNFRDLDTGESRCNSPAQCTTLRGGLYNPNISSTARIPTDQAIQEDLYFSNAEQDAPEVISVLNGTAVQDGIRVGSTTIEKYMFGMIWQIVWALQWPQNTLGLGSGSTLLSALKSAELIASSSYAYYNGFITDSDDDRDGQIVFGGYDEARSTGANVTHALEPSTEQCPTGMWLDLHDLVLTFPNGTSPSLLQGVTIRACVVPQLSAVMALATDPYWIRFEEYTETQAEGYVETAINWGTTTYDSNDVYDGGLRIDLGSGVVVDITNDMLVSVGKTIAPGGGLYLDDETSAVLIQNDDAFITPLIGRQFFAAAQLFVDYEAGTFTVSPVEDTTDSNLIAVGKDCAAASDVKPPDDSGGNNGNDQQNHEDGTDGDKHVKPKGLTGGEIAGIVVGVIAALAIVAAIAFYFFRRRRRTDTRESSSSFPEAVGASPQGAELQTKPVRQLSMSKTARSWFRSSEPKGDFSPSTREMQGSGF</sequence>
<reference evidence="5 6" key="1">
    <citation type="submission" date="2023-08" db="EMBL/GenBank/DDBJ databases">
        <title>Black Yeasts Isolated from many extreme environments.</title>
        <authorList>
            <person name="Coleine C."/>
            <person name="Stajich J.E."/>
            <person name="Selbmann L."/>
        </authorList>
    </citation>
    <scope>NUCLEOTIDE SEQUENCE [LARGE SCALE GENOMIC DNA]</scope>
    <source>
        <strain evidence="5 6">CCFEE 5935</strain>
    </source>
</reference>
<feature type="compositionally biased region" description="Low complexity" evidence="1">
    <location>
        <begin position="431"/>
        <end position="440"/>
    </location>
</feature>
<keyword evidence="2" id="KW-1133">Transmembrane helix</keyword>
<feature type="region of interest" description="Disordered" evidence="1">
    <location>
        <begin position="494"/>
        <end position="552"/>
    </location>
</feature>
<accession>A0AAV9P657</accession>
<feature type="compositionally biased region" description="Polar residues" evidence="1">
    <location>
        <begin position="541"/>
        <end position="552"/>
    </location>
</feature>
<dbReference type="Proteomes" id="UP001337655">
    <property type="component" value="Unassembled WGS sequence"/>
</dbReference>
<feature type="compositionally biased region" description="Basic and acidic residues" evidence="1">
    <location>
        <begin position="441"/>
        <end position="452"/>
    </location>
</feature>
<dbReference type="GeneID" id="89928260"/>
<evidence type="ECO:0000313" key="5">
    <source>
        <dbReference type="EMBL" id="KAK5168352.1"/>
    </source>
</evidence>
<dbReference type="PANTHER" id="PTHR16861:SF4">
    <property type="entry name" value="SH3 DOMAIN PROTEIN (AFU_ORTHOLOGUE AFUA_1G13610)"/>
    <property type="match status" value="1"/>
</dbReference>
<evidence type="ECO:0000256" key="3">
    <source>
        <dbReference type="SAM" id="SignalP"/>
    </source>
</evidence>
<feature type="domain" description="Peptidase A1" evidence="4">
    <location>
        <begin position="46"/>
        <end position="403"/>
    </location>
</feature>